<evidence type="ECO:0000256" key="10">
    <source>
        <dbReference type="ARBA" id="ARBA00023136"/>
    </source>
</evidence>
<dbReference type="Pfam" id="PF00512">
    <property type="entry name" value="HisKA"/>
    <property type="match status" value="1"/>
</dbReference>
<dbReference type="InterPro" id="IPR050428">
    <property type="entry name" value="TCS_sensor_his_kinase"/>
</dbReference>
<evidence type="ECO:0000256" key="4">
    <source>
        <dbReference type="ARBA" id="ARBA00022553"/>
    </source>
</evidence>
<dbReference type="SUPFAM" id="SSF47384">
    <property type="entry name" value="Homodimeric domain of signal transducing histidine kinase"/>
    <property type="match status" value="1"/>
</dbReference>
<dbReference type="EC" id="2.7.13.3" evidence="3"/>
<gene>
    <name evidence="14" type="ORF">DDZ18_09050</name>
</gene>
<dbReference type="Proteomes" id="UP000245168">
    <property type="component" value="Unassembled WGS sequence"/>
</dbReference>
<dbReference type="CDD" id="cd00082">
    <property type="entry name" value="HisKA"/>
    <property type="match status" value="1"/>
</dbReference>
<dbReference type="SMART" id="SM00387">
    <property type="entry name" value="HATPase_c"/>
    <property type="match status" value="1"/>
</dbReference>
<dbReference type="SUPFAM" id="SSF55874">
    <property type="entry name" value="ATPase domain of HSP90 chaperone/DNA topoisomerase II/histidine kinase"/>
    <property type="match status" value="1"/>
</dbReference>
<dbReference type="GO" id="GO:0000155">
    <property type="term" value="F:phosphorelay sensor kinase activity"/>
    <property type="evidence" value="ECO:0007669"/>
    <property type="project" value="InterPro"/>
</dbReference>
<dbReference type="OrthoDB" id="9809766at2"/>
<keyword evidence="4" id="KW-0597">Phosphoprotein</keyword>
<dbReference type="InterPro" id="IPR005467">
    <property type="entry name" value="His_kinase_dom"/>
</dbReference>
<dbReference type="PANTHER" id="PTHR45436">
    <property type="entry name" value="SENSOR HISTIDINE KINASE YKOH"/>
    <property type="match status" value="1"/>
</dbReference>
<dbReference type="EMBL" id="QEXV01000003">
    <property type="protein sequence ID" value="PWE17790.1"/>
    <property type="molecule type" value="Genomic_DNA"/>
</dbReference>
<dbReference type="Gene3D" id="3.30.565.10">
    <property type="entry name" value="Histidine kinase-like ATPase, C-terminal domain"/>
    <property type="match status" value="1"/>
</dbReference>
<evidence type="ECO:0000256" key="9">
    <source>
        <dbReference type="ARBA" id="ARBA00023012"/>
    </source>
</evidence>
<evidence type="ECO:0000256" key="7">
    <source>
        <dbReference type="ARBA" id="ARBA00022777"/>
    </source>
</evidence>
<evidence type="ECO:0000259" key="12">
    <source>
        <dbReference type="PROSITE" id="PS50109"/>
    </source>
</evidence>
<dbReference type="SMART" id="SM00388">
    <property type="entry name" value="HisKA"/>
    <property type="match status" value="1"/>
</dbReference>
<keyword evidence="5" id="KW-0808">Transferase</keyword>
<dbReference type="PANTHER" id="PTHR45436:SF15">
    <property type="entry name" value="SENSOR HISTIDINE KINASE CUSS"/>
    <property type="match status" value="1"/>
</dbReference>
<dbReference type="InterPro" id="IPR003661">
    <property type="entry name" value="HisK_dim/P_dom"/>
</dbReference>
<evidence type="ECO:0000259" key="13">
    <source>
        <dbReference type="PROSITE" id="PS50885"/>
    </source>
</evidence>
<evidence type="ECO:0000313" key="15">
    <source>
        <dbReference type="Proteomes" id="UP000245168"/>
    </source>
</evidence>
<dbReference type="PRINTS" id="PR00344">
    <property type="entry name" value="BCTRLSENSOR"/>
</dbReference>
<evidence type="ECO:0000256" key="6">
    <source>
        <dbReference type="ARBA" id="ARBA00022692"/>
    </source>
</evidence>
<organism evidence="14 15">
    <name type="scientific">Marinicauda salina</name>
    <dbReference type="NCBI Taxonomy" id="2135793"/>
    <lineage>
        <taxon>Bacteria</taxon>
        <taxon>Pseudomonadati</taxon>
        <taxon>Pseudomonadota</taxon>
        <taxon>Alphaproteobacteria</taxon>
        <taxon>Maricaulales</taxon>
        <taxon>Maricaulaceae</taxon>
        <taxon>Marinicauda</taxon>
    </lineage>
</organism>
<dbReference type="InterPro" id="IPR003660">
    <property type="entry name" value="HAMP_dom"/>
</dbReference>
<evidence type="ECO:0000313" key="14">
    <source>
        <dbReference type="EMBL" id="PWE17790.1"/>
    </source>
</evidence>
<keyword evidence="15" id="KW-1185">Reference proteome</keyword>
<evidence type="ECO:0000256" key="3">
    <source>
        <dbReference type="ARBA" id="ARBA00012438"/>
    </source>
</evidence>
<keyword evidence="6 11" id="KW-0812">Transmembrane</keyword>
<name>A0A2U2BUY4_9PROT</name>
<protein>
    <recommendedName>
        <fullName evidence="3">histidine kinase</fullName>
        <ecNumber evidence="3">2.7.13.3</ecNumber>
    </recommendedName>
</protein>
<dbReference type="AlphaFoldDB" id="A0A2U2BUY4"/>
<comment type="subcellular location">
    <subcellularLocation>
        <location evidence="2">Membrane</location>
        <topology evidence="2">Multi-pass membrane protein</topology>
    </subcellularLocation>
</comment>
<evidence type="ECO:0000256" key="11">
    <source>
        <dbReference type="SAM" id="Phobius"/>
    </source>
</evidence>
<dbReference type="PROSITE" id="PS50109">
    <property type="entry name" value="HIS_KIN"/>
    <property type="match status" value="1"/>
</dbReference>
<comment type="catalytic activity">
    <reaction evidence="1">
        <text>ATP + protein L-histidine = ADP + protein N-phospho-L-histidine.</text>
        <dbReference type="EC" id="2.7.13.3"/>
    </reaction>
</comment>
<proteinExistence type="predicted"/>
<dbReference type="InterPro" id="IPR004358">
    <property type="entry name" value="Sig_transdc_His_kin-like_C"/>
</dbReference>
<feature type="domain" description="HAMP" evidence="13">
    <location>
        <begin position="73"/>
        <end position="126"/>
    </location>
</feature>
<feature type="transmembrane region" description="Helical" evidence="11">
    <location>
        <begin position="49"/>
        <end position="72"/>
    </location>
</feature>
<keyword evidence="10 11" id="KW-0472">Membrane</keyword>
<evidence type="ECO:0000256" key="2">
    <source>
        <dbReference type="ARBA" id="ARBA00004141"/>
    </source>
</evidence>
<dbReference type="RefSeq" id="WP_109253021.1">
    <property type="nucleotide sequence ID" value="NZ_QEXV01000003.1"/>
</dbReference>
<feature type="transmembrane region" description="Helical" evidence="11">
    <location>
        <begin position="7"/>
        <end position="29"/>
    </location>
</feature>
<dbReference type="InterPro" id="IPR036890">
    <property type="entry name" value="HATPase_C_sf"/>
</dbReference>
<dbReference type="Gene3D" id="1.10.287.130">
    <property type="match status" value="1"/>
</dbReference>
<evidence type="ECO:0000256" key="1">
    <source>
        <dbReference type="ARBA" id="ARBA00000085"/>
    </source>
</evidence>
<dbReference type="CDD" id="cd00075">
    <property type="entry name" value="HATPase"/>
    <property type="match status" value="1"/>
</dbReference>
<accession>A0A2U2BUY4</accession>
<sequence length="334" mass="34894">MTRSIRGWLLIGLAIAGAAGGAVLTVIVALQYGFFGSTRPPLGATLREIGYHVVIPLAVFAAFFGAGAAIVVGSTARRLREAAREARAAAERGESHQVRSDDLPAEIRPFAEALNALNARLADHARRQETFAADAAHELKTPLAILALELDKLPAADAARLRGEVDALSEMVDQLLLLARSNAPNASDPRQTVDLVALAKRLAAELAPAAIRDNRSIAFEDRGAVPVCGLEEALASAARTLAVNALRATPEGGEVVLIAGPGPRLCVLDQGEGLDPEALKHFKARGVRADRAAGGEAGLGLSIADRIAEAHGGELQTCMPERAGLRLELPPARS</sequence>
<evidence type="ECO:0000256" key="5">
    <source>
        <dbReference type="ARBA" id="ARBA00022679"/>
    </source>
</evidence>
<keyword evidence="7 14" id="KW-0418">Kinase</keyword>
<reference evidence="15" key="1">
    <citation type="submission" date="2018-05" db="EMBL/GenBank/DDBJ databases">
        <authorList>
            <person name="Liu B.-T."/>
        </authorList>
    </citation>
    <scope>NUCLEOTIDE SEQUENCE [LARGE SCALE GENOMIC DNA]</scope>
    <source>
        <strain evidence="15">WD6-1</strain>
    </source>
</reference>
<comment type="caution">
    <text evidence="14">The sequence shown here is derived from an EMBL/GenBank/DDBJ whole genome shotgun (WGS) entry which is preliminary data.</text>
</comment>
<keyword evidence="8 11" id="KW-1133">Transmembrane helix</keyword>
<dbReference type="InterPro" id="IPR003594">
    <property type="entry name" value="HATPase_dom"/>
</dbReference>
<dbReference type="Pfam" id="PF02518">
    <property type="entry name" value="HATPase_c"/>
    <property type="match status" value="1"/>
</dbReference>
<dbReference type="GO" id="GO:0005886">
    <property type="term" value="C:plasma membrane"/>
    <property type="evidence" value="ECO:0007669"/>
    <property type="project" value="TreeGrafter"/>
</dbReference>
<keyword evidence="9" id="KW-0902">Two-component regulatory system</keyword>
<feature type="domain" description="Histidine kinase" evidence="12">
    <location>
        <begin position="134"/>
        <end position="333"/>
    </location>
</feature>
<evidence type="ECO:0000256" key="8">
    <source>
        <dbReference type="ARBA" id="ARBA00022989"/>
    </source>
</evidence>
<dbReference type="InterPro" id="IPR036097">
    <property type="entry name" value="HisK_dim/P_sf"/>
</dbReference>
<dbReference type="PROSITE" id="PS50885">
    <property type="entry name" value="HAMP"/>
    <property type="match status" value="1"/>
</dbReference>